<dbReference type="InterPro" id="IPR001606">
    <property type="entry name" value="ARID_dom"/>
</dbReference>
<proteinExistence type="evidence at transcript level"/>
<dbReference type="GO" id="GO:0005634">
    <property type="term" value="C:nucleus"/>
    <property type="evidence" value="ECO:0007669"/>
    <property type="project" value="UniProtKB-UniRule"/>
</dbReference>
<dbReference type="PROSITE" id="PS50118">
    <property type="entry name" value="HMG_BOX_2"/>
    <property type="match status" value="1"/>
</dbReference>
<evidence type="ECO:0000256" key="2">
    <source>
        <dbReference type="SAM" id="MobiDB-lite"/>
    </source>
</evidence>
<dbReference type="InterPro" id="IPR036910">
    <property type="entry name" value="HMG_box_dom_sf"/>
</dbReference>
<protein>
    <recommendedName>
        <fullName evidence="6">HMG box domain-containing protein</fullName>
    </recommendedName>
</protein>
<dbReference type="EMBL" id="BT124531">
    <property type="protein sequence ID" value="ADE77776.1"/>
    <property type="molecule type" value="mRNA"/>
</dbReference>
<feature type="compositionally biased region" description="Basic and acidic residues" evidence="2">
    <location>
        <begin position="336"/>
        <end position="351"/>
    </location>
</feature>
<dbReference type="InterPro" id="IPR036431">
    <property type="entry name" value="ARID_dom_sf"/>
</dbReference>
<evidence type="ECO:0000313" key="5">
    <source>
        <dbReference type="EMBL" id="ADE77776.1"/>
    </source>
</evidence>
<evidence type="ECO:0000259" key="3">
    <source>
        <dbReference type="PROSITE" id="PS50118"/>
    </source>
</evidence>
<dbReference type="PANTHER" id="PTHR46691">
    <property type="entry name" value="HIGH MOBILITY GROUP B PROTEIN 9"/>
    <property type="match status" value="1"/>
</dbReference>
<dbReference type="SUPFAM" id="SSF47095">
    <property type="entry name" value="HMG-box"/>
    <property type="match status" value="1"/>
</dbReference>
<dbReference type="SMART" id="SM00501">
    <property type="entry name" value="BRIGHT"/>
    <property type="match status" value="1"/>
</dbReference>
<accession>D5AE07</accession>
<dbReference type="PANTHER" id="PTHR46691:SF1">
    <property type="entry name" value="AT-RICH INTERACTIVE DOMAIN-CONTAINING PROTEIN 2"/>
    <property type="match status" value="1"/>
</dbReference>
<evidence type="ECO:0000259" key="4">
    <source>
        <dbReference type="PROSITE" id="PS51011"/>
    </source>
</evidence>
<dbReference type="SMART" id="SM01014">
    <property type="entry name" value="ARID"/>
    <property type="match status" value="1"/>
</dbReference>
<dbReference type="Pfam" id="PF01388">
    <property type="entry name" value="ARID"/>
    <property type="match status" value="1"/>
</dbReference>
<feature type="compositionally biased region" description="Polar residues" evidence="2">
    <location>
        <begin position="326"/>
        <end position="335"/>
    </location>
</feature>
<keyword evidence="1" id="KW-0238">DNA-binding</keyword>
<dbReference type="SUPFAM" id="SSF46774">
    <property type="entry name" value="ARID-like"/>
    <property type="match status" value="1"/>
</dbReference>
<dbReference type="InterPro" id="IPR009071">
    <property type="entry name" value="HMG_box_dom"/>
</dbReference>
<dbReference type="SMART" id="SM00398">
    <property type="entry name" value="HMG"/>
    <property type="match status" value="1"/>
</dbReference>
<evidence type="ECO:0008006" key="6">
    <source>
        <dbReference type="Google" id="ProtNLM"/>
    </source>
</evidence>
<dbReference type="CDD" id="cd22009">
    <property type="entry name" value="HMG-box_AtHMGB9-like"/>
    <property type="match status" value="1"/>
</dbReference>
<feature type="compositionally biased region" description="Low complexity" evidence="2">
    <location>
        <begin position="82"/>
        <end position="92"/>
    </location>
</feature>
<organism evidence="5">
    <name type="scientific">Picea sitchensis</name>
    <name type="common">Sitka spruce</name>
    <name type="synonym">Pinus sitchensis</name>
    <dbReference type="NCBI Taxonomy" id="3332"/>
    <lineage>
        <taxon>Eukaryota</taxon>
        <taxon>Viridiplantae</taxon>
        <taxon>Streptophyta</taxon>
        <taxon>Embryophyta</taxon>
        <taxon>Tracheophyta</taxon>
        <taxon>Spermatophyta</taxon>
        <taxon>Pinopsida</taxon>
        <taxon>Pinidae</taxon>
        <taxon>Conifers I</taxon>
        <taxon>Pinales</taxon>
        <taxon>Pinaceae</taxon>
        <taxon>Picea</taxon>
    </lineage>
</organism>
<evidence type="ECO:0000256" key="1">
    <source>
        <dbReference type="PROSITE-ProRule" id="PRU00267"/>
    </source>
</evidence>
<feature type="region of interest" description="Disordered" evidence="2">
    <location>
        <begin position="189"/>
        <end position="217"/>
    </location>
</feature>
<feature type="region of interest" description="Disordered" evidence="2">
    <location>
        <begin position="326"/>
        <end position="351"/>
    </location>
</feature>
<reference evidence="5" key="1">
    <citation type="submission" date="2010-04" db="EMBL/GenBank/DDBJ databases">
        <authorList>
            <person name="Reid K.E."/>
            <person name="Liao N."/>
            <person name="Chan S."/>
            <person name="Docking R."/>
            <person name="Taylor G."/>
            <person name="Moore R."/>
            <person name="Mayo M."/>
            <person name="Munro S."/>
            <person name="King J."/>
            <person name="Yanchuk A."/>
            <person name="Holt R."/>
            <person name="Jones S."/>
            <person name="Marra M."/>
            <person name="Ritland C.E."/>
            <person name="Ritland K."/>
            <person name="Bohlmann J."/>
        </authorList>
    </citation>
    <scope>NUCLEOTIDE SEQUENCE</scope>
    <source>
        <tissue evidence="5">Bud</tissue>
    </source>
</reference>
<feature type="domain" description="ARID" evidence="4">
    <location>
        <begin position="1"/>
        <end position="70"/>
    </location>
</feature>
<dbReference type="Gene3D" id="1.10.150.60">
    <property type="entry name" value="ARID DNA-binding domain"/>
    <property type="match status" value="1"/>
</dbReference>
<name>D5AE07_PICSI</name>
<dbReference type="GO" id="GO:0003677">
    <property type="term" value="F:DNA binding"/>
    <property type="evidence" value="ECO:0007669"/>
    <property type="project" value="UniProtKB-UniRule"/>
</dbReference>
<dbReference type="PROSITE" id="PS51011">
    <property type="entry name" value="ARID"/>
    <property type="match status" value="1"/>
</dbReference>
<dbReference type="AlphaFoldDB" id="D5AE07"/>
<dbReference type="Pfam" id="PF00505">
    <property type="entry name" value="HMG_box"/>
    <property type="match status" value="1"/>
</dbReference>
<keyword evidence="1" id="KW-0539">Nucleus</keyword>
<feature type="domain" description="HMG box" evidence="3">
    <location>
        <begin position="210"/>
        <end position="277"/>
    </location>
</feature>
<dbReference type="Gene3D" id="1.10.30.10">
    <property type="entry name" value="High mobility group box domain"/>
    <property type="match status" value="1"/>
</dbReference>
<feature type="DNA-binding region" description="HMG box" evidence="1">
    <location>
        <begin position="210"/>
        <end position="277"/>
    </location>
</feature>
<sequence>MVPTIGGKELDLHLLYVEVTSRGGLDQVIKDRKWKEITCVFNFVPTTTSASFVLRKYYMTLLRYYEHVYFFQAQGQLPAAPLSAVSPVPQSSDNGSAHAGLDEKQPEVKKRKRKSLPLPIVGVDPTSSVDQPVTGVIDGKFEHGYLVTVKLGSDILRGVLYHKPSESSGAQFAGISCLQDRNVLDAAASGNSTCRKKKKDRIRKRDPNHPKPNRSGYNFFFAEQHARLKALHPDKDREISKMIGELWNKLNEEERGVYQDFGLKDKERYKKEMQEYKERQKVQFHTNEVLKQQFSKIPEPDYPFSTGVEPKGADVDMMILSTQSGTTDINISAEQKSSDQENDYKEPIVKK</sequence>
<feature type="region of interest" description="Disordered" evidence="2">
    <location>
        <begin position="82"/>
        <end position="116"/>
    </location>
</feature>